<reference evidence="15 16" key="1">
    <citation type="journal article" date="2018" name="J. Invertebr. Pathol.">
        <title>New genotyping method for the causative agent of crayfish plague (Aphanomyces astaci) based on whole genome data.</title>
        <authorList>
            <person name="Minardi D."/>
            <person name="Studholme D.J."/>
            <person name="van der Giezen M."/>
            <person name="Pretto T."/>
            <person name="Oidtmann B."/>
        </authorList>
    </citation>
    <scope>NUCLEOTIDE SEQUENCE [LARGE SCALE GENOMIC DNA]</scope>
    <source>
        <strain evidence="15 16">KB13</strain>
    </source>
</reference>
<dbReference type="InterPro" id="IPR013798">
    <property type="entry name" value="Indole-3-glycerol_P_synth_dom"/>
</dbReference>
<dbReference type="InterPro" id="IPR011060">
    <property type="entry name" value="RibuloseP-bd_barrel"/>
</dbReference>
<evidence type="ECO:0000256" key="3">
    <source>
        <dbReference type="ARBA" id="ARBA00004664"/>
    </source>
</evidence>
<accession>A0A9X8H3B9</accession>
<keyword evidence="5" id="KW-0028">Amino-acid biosynthesis</keyword>
<dbReference type="Pfam" id="PF00697">
    <property type="entry name" value="PRAI"/>
    <property type="match status" value="1"/>
</dbReference>
<name>A0A9X8H3B9_APHAT</name>
<feature type="domain" description="Indole-3-glycerol phosphate synthase" evidence="13">
    <location>
        <begin position="13"/>
        <end position="228"/>
    </location>
</feature>
<keyword evidence="10" id="KW-0456">Lyase</keyword>
<evidence type="ECO:0000256" key="4">
    <source>
        <dbReference type="ARBA" id="ARBA00004696"/>
    </source>
</evidence>
<evidence type="ECO:0000313" key="15">
    <source>
        <dbReference type="EMBL" id="RLN99543.1"/>
    </source>
</evidence>
<proteinExistence type="inferred from homology"/>
<feature type="domain" description="N-(5'phosphoribosyl) anthranilate isomerase (PRAI)" evidence="14">
    <location>
        <begin position="351"/>
        <end position="512"/>
    </location>
</feature>
<keyword evidence="12" id="KW-0812">Transmembrane</keyword>
<keyword evidence="12" id="KW-1133">Transmembrane helix</keyword>
<dbReference type="SUPFAM" id="SSF51366">
    <property type="entry name" value="Ribulose-phoshate binding barrel"/>
    <property type="match status" value="2"/>
</dbReference>
<evidence type="ECO:0000256" key="10">
    <source>
        <dbReference type="ARBA" id="ARBA00023239"/>
    </source>
</evidence>
<evidence type="ECO:0000256" key="8">
    <source>
        <dbReference type="ARBA" id="ARBA00023141"/>
    </source>
</evidence>
<keyword evidence="8" id="KW-0057">Aromatic amino acid biosynthesis</keyword>
<dbReference type="CDD" id="cd00405">
    <property type="entry name" value="PRAI"/>
    <property type="match status" value="1"/>
</dbReference>
<keyword evidence="11" id="KW-0511">Multifunctional enzyme</keyword>
<dbReference type="GO" id="GO:0004640">
    <property type="term" value="F:phosphoribosylanthranilate isomerase activity"/>
    <property type="evidence" value="ECO:0007669"/>
    <property type="project" value="UniProtKB-EC"/>
</dbReference>
<feature type="transmembrane region" description="Helical" evidence="12">
    <location>
        <begin position="231"/>
        <end position="252"/>
    </location>
</feature>
<dbReference type="Gene3D" id="3.20.20.70">
    <property type="entry name" value="Aldolase class I"/>
    <property type="match status" value="2"/>
</dbReference>
<comment type="pathway">
    <text evidence="4">Amino-acid biosynthesis; L-tryptophan biosynthesis; L-tryptophan from chorismate: step 4/5.</text>
</comment>
<dbReference type="InterPro" id="IPR001240">
    <property type="entry name" value="PRAI_dom"/>
</dbReference>
<evidence type="ECO:0000256" key="2">
    <source>
        <dbReference type="ARBA" id="ARBA00001633"/>
    </source>
</evidence>
<dbReference type="GO" id="GO:0000162">
    <property type="term" value="P:L-tryptophan biosynthetic process"/>
    <property type="evidence" value="ECO:0007669"/>
    <property type="project" value="UniProtKB-KW"/>
</dbReference>
<evidence type="ECO:0008006" key="17">
    <source>
        <dbReference type="Google" id="ProtNLM"/>
    </source>
</evidence>
<keyword evidence="6" id="KW-0210">Decarboxylase</keyword>
<dbReference type="GO" id="GO:0004425">
    <property type="term" value="F:indole-3-glycerol-phosphate synthase activity"/>
    <property type="evidence" value="ECO:0007669"/>
    <property type="project" value="UniProtKB-EC"/>
</dbReference>
<comment type="catalytic activity">
    <reaction evidence="2">
        <text>1-(2-carboxyphenylamino)-1-deoxy-D-ribulose 5-phosphate + H(+) = (1S,2R)-1-C-(indol-3-yl)glycerol 3-phosphate + CO2 + H2O</text>
        <dbReference type="Rhea" id="RHEA:23476"/>
        <dbReference type="ChEBI" id="CHEBI:15377"/>
        <dbReference type="ChEBI" id="CHEBI:15378"/>
        <dbReference type="ChEBI" id="CHEBI:16526"/>
        <dbReference type="ChEBI" id="CHEBI:58613"/>
        <dbReference type="ChEBI" id="CHEBI:58866"/>
        <dbReference type="EC" id="4.1.1.48"/>
    </reaction>
</comment>
<evidence type="ECO:0000256" key="11">
    <source>
        <dbReference type="ARBA" id="ARBA00023268"/>
    </source>
</evidence>
<sequence length="533" mass="57141">MSGGGAPDLLLGIVEARKVHVADAKKTTSAQDLRDKIAVYEGKHGPAVSIVEKIRQSAPKIAVAAEFKRASPSKGDIAVDADAAEQAMLYAQGGASVISVLTEPARFKGSLDDMLDVALKVETLGRARRPAVLRKDFIFDTYQVLEARAYGADSLLLIVAILTLKELTALLAASRELGMEPLVEVNNEHELDVAIEAGAKLIGVNNRNLRTFKLDLNTTVDIAHAIRRRGIPLEGTFTATLVCFYVLIFSFLNQNQPLQLVYVYTLFGSWSITLFAVPVVGGITDAATALVAAKHGANLIGIIFVSNSPRNVHLDTAVDIVQVVRKFGERSSRVRIELDELEVPPSSSLDSITGWFQSHAKKLSAASARTPLVVGMWVFQNQSVEYMNDVAEKVGLDLIQLHGDEGFEVCRQLIVPAIRVVHLPGFHTGGSVNVEAIKENVQAGGTGAVFDWSIAASFDQAGIPCLMAGGLTPLNVARAVQVATPLGVDVSSGLEDGTPGVKNHLKVQQFIRNVVQPPLSSLDSVDEDTFADK</sequence>
<keyword evidence="9" id="KW-0413">Isomerase</keyword>
<dbReference type="HAMAP" id="MF_00135">
    <property type="entry name" value="PRAI"/>
    <property type="match status" value="1"/>
</dbReference>
<comment type="catalytic activity">
    <reaction evidence="1">
        <text>N-(5-phospho-beta-D-ribosyl)anthranilate = 1-(2-carboxyphenylamino)-1-deoxy-D-ribulose 5-phosphate</text>
        <dbReference type="Rhea" id="RHEA:21540"/>
        <dbReference type="ChEBI" id="CHEBI:18277"/>
        <dbReference type="ChEBI" id="CHEBI:58613"/>
        <dbReference type="EC" id="5.3.1.24"/>
    </reaction>
</comment>
<keyword evidence="12" id="KW-0472">Membrane</keyword>
<evidence type="ECO:0000256" key="7">
    <source>
        <dbReference type="ARBA" id="ARBA00022822"/>
    </source>
</evidence>
<dbReference type="AlphaFoldDB" id="A0A9X8H3B9"/>
<dbReference type="Proteomes" id="UP000275652">
    <property type="component" value="Unassembled WGS sequence"/>
</dbReference>
<gene>
    <name evidence="15" type="ORF">DYB28_005500</name>
</gene>
<evidence type="ECO:0000256" key="1">
    <source>
        <dbReference type="ARBA" id="ARBA00001164"/>
    </source>
</evidence>
<protein>
    <recommendedName>
        <fullName evidence="17">Indole-3-glycerol-phosphate synthase</fullName>
    </recommendedName>
</protein>
<dbReference type="Pfam" id="PF00218">
    <property type="entry name" value="IGPS"/>
    <property type="match status" value="1"/>
</dbReference>
<evidence type="ECO:0000256" key="9">
    <source>
        <dbReference type="ARBA" id="ARBA00023235"/>
    </source>
</evidence>
<dbReference type="InterPro" id="IPR013785">
    <property type="entry name" value="Aldolase_TIM"/>
</dbReference>
<dbReference type="EMBL" id="QUTI01049131">
    <property type="protein sequence ID" value="RLN99543.1"/>
    <property type="molecule type" value="Genomic_DNA"/>
</dbReference>
<evidence type="ECO:0000256" key="5">
    <source>
        <dbReference type="ARBA" id="ARBA00022605"/>
    </source>
</evidence>
<evidence type="ECO:0000313" key="16">
    <source>
        <dbReference type="Proteomes" id="UP000275652"/>
    </source>
</evidence>
<dbReference type="InterPro" id="IPR045186">
    <property type="entry name" value="Indole-3-glycerol_P_synth"/>
</dbReference>
<comment type="pathway">
    <text evidence="3">Amino-acid biosynthesis; L-tryptophan biosynthesis; L-tryptophan from chorismate: step 3/5.</text>
</comment>
<dbReference type="PANTHER" id="PTHR22854:SF2">
    <property type="entry name" value="INDOLE-3-GLYCEROL-PHOSPHATE SYNTHASE"/>
    <property type="match status" value="1"/>
</dbReference>
<evidence type="ECO:0000256" key="6">
    <source>
        <dbReference type="ARBA" id="ARBA00022793"/>
    </source>
</evidence>
<comment type="caution">
    <text evidence="15">The sequence shown here is derived from an EMBL/GenBank/DDBJ whole genome shotgun (WGS) entry which is preliminary data.</text>
</comment>
<keyword evidence="7" id="KW-0822">Tryptophan biosynthesis</keyword>
<dbReference type="CDD" id="cd00331">
    <property type="entry name" value="IGPS"/>
    <property type="match status" value="1"/>
</dbReference>
<evidence type="ECO:0000259" key="14">
    <source>
        <dbReference type="Pfam" id="PF00697"/>
    </source>
</evidence>
<dbReference type="PANTHER" id="PTHR22854">
    <property type="entry name" value="TRYPTOPHAN BIOSYNTHESIS PROTEIN"/>
    <property type="match status" value="1"/>
</dbReference>
<organism evidence="15 16">
    <name type="scientific">Aphanomyces astaci</name>
    <name type="common">Crayfish plague agent</name>
    <dbReference type="NCBI Taxonomy" id="112090"/>
    <lineage>
        <taxon>Eukaryota</taxon>
        <taxon>Sar</taxon>
        <taxon>Stramenopiles</taxon>
        <taxon>Oomycota</taxon>
        <taxon>Saprolegniomycetes</taxon>
        <taxon>Saprolegniales</taxon>
        <taxon>Verrucalvaceae</taxon>
        <taxon>Aphanomyces</taxon>
    </lineage>
</organism>
<evidence type="ECO:0000259" key="13">
    <source>
        <dbReference type="Pfam" id="PF00218"/>
    </source>
</evidence>
<evidence type="ECO:0000256" key="12">
    <source>
        <dbReference type="SAM" id="Phobius"/>
    </source>
</evidence>